<sequence length="325" mass="35592">MTSTRLVPVETLHRIVEIAARAPSVHNTQPWRWRGGSRTLALYADTARRLPHTDPDARNLTLSCGAALHHAQVAAGALGWQTRVARHPDPDRPDLLAFLDLSPGPPPATADETLAALDRRCTDRRRFTAWPVPEERQSHLARIANHWGARAVALTDESERFIAERLVRRAHQLQWADPVARAEQEAWGHRGGDDGLPPDALPGGPDLAGGHPHRFEGAWEDRTATDLETSDGLLVFFDTDDDPAAWLRAGEGLGAMWLAATTAGLALVPLSQVIEVPETRAAFQTEVLGSLAHPLLLVRVGWRSTGRPPPARTPRRPVSEVLELD</sequence>
<dbReference type="InterPro" id="IPR050627">
    <property type="entry name" value="Nitroreductase/BluB"/>
</dbReference>
<dbReference type="InterPro" id="IPR029479">
    <property type="entry name" value="Nitroreductase"/>
</dbReference>
<dbReference type="SUPFAM" id="SSF55469">
    <property type="entry name" value="FMN-dependent nitroreductase-like"/>
    <property type="match status" value="2"/>
</dbReference>
<gene>
    <name evidence="3" type="ORF">IEZ26_21845</name>
</gene>
<dbReference type="PANTHER" id="PTHR23026">
    <property type="entry name" value="NADPH NITROREDUCTASE"/>
    <property type="match status" value="1"/>
</dbReference>
<protein>
    <submittedName>
        <fullName evidence="3">Nitroreductase family protein</fullName>
    </submittedName>
</protein>
<dbReference type="InterPro" id="IPR000415">
    <property type="entry name" value="Nitroreductase-like"/>
</dbReference>
<dbReference type="Pfam" id="PF00881">
    <property type="entry name" value="Nitroreductase"/>
    <property type="match status" value="2"/>
</dbReference>
<feature type="domain" description="Nitroreductase" evidence="2">
    <location>
        <begin position="119"/>
        <end position="302"/>
    </location>
</feature>
<dbReference type="PANTHER" id="PTHR23026:SF123">
    <property type="entry name" value="NAD(P)H NITROREDUCTASE RV3131-RELATED"/>
    <property type="match status" value="1"/>
</dbReference>
<evidence type="ECO:0000313" key="4">
    <source>
        <dbReference type="Proteomes" id="UP000618818"/>
    </source>
</evidence>
<dbReference type="RefSeq" id="WP_191197138.1">
    <property type="nucleotide sequence ID" value="NZ_JACXYZ010000005.1"/>
</dbReference>
<feature type="region of interest" description="Disordered" evidence="1">
    <location>
        <begin position="306"/>
        <end position="325"/>
    </location>
</feature>
<evidence type="ECO:0000256" key="1">
    <source>
        <dbReference type="SAM" id="MobiDB-lite"/>
    </source>
</evidence>
<keyword evidence="4" id="KW-1185">Reference proteome</keyword>
<name>A0ABR8NHF2_9ACTN</name>
<dbReference type="Proteomes" id="UP000618818">
    <property type="component" value="Unassembled WGS sequence"/>
</dbReference>
<organism evidence="3 4">
    <name type="scientific">Nocardioides cavernae</name>
    <dbReference type="NCBI Taxonomy" id="1921566"/>
    <lineage>
        <taxon>Bacteria</taxon>
        <taxon>Bacillati</taxon>
        <taxon>Actinomycetota</taxon>
        <taxon>Actinomycetes</taxon>
        <taxon>Propionibacteriales</taxon>
        <taxon>Nocardioidaceae</taxon>
        <taxon>Nocardioides</taxon>
    </lineage>
</organism>
<comment type="caution">
    <text evidence="3">The sequence shown here is derived from an EMBL/GenBank/DDBJ whole genome shotgun (WGS) entry which is preliminary data.</text>
</comment>
<proteinExistence type="predicted"/>
<reference evidence="3 4" key="1">
    <citation type="submission" date="2020-09" db="EMBL/GenBank/DDBJ databases">
        <title>novel species in genus Nocardioides.</title>
        <authorList>
            <person name="Zhang G."/>
        </authorList>
    </citation>
    <scope>NUCLEOTIDE SEQUENCE [LARGE SCALE GENOMIC DNA]</scope>
    <source>
        <strain evidence="3 4">KCTC 39551</strain>
    </source>
</reference>
<dbReference type="NCBIfam" id="NF047509">
    <property type="entry name" value="Rv3131_FMN_oxido"/>
    <property type="match status" value="1"/>
</dbReference>
<dbReference type="EMBL" id="JACXYZ010000005">
    <property type="protein sequence ID" value="MBD3927280.1"/>
    <property type="molecule type" value="Genomic_DNA"/>
</dbReference>
<feature type="domain" description="Nitroreductase" evidence="2">
    <location>
        <begin position="4"/>
        <end position="33"/>
    </location>
</feature>
<evidence type="ECO:0000259" key="2">
    <source>
        <dbReference type="Pfam" id="PF00881"/>
    </source>
</evidence>
<dbReference type="Gene3D" id="3.40.109.10">
    <property type="entry name" value="NADH Oxidase"/>
    <property type="match status" value="2"/>
</dbReference>
<accession>A0ABR8NHF2</accession>
<evidence type="ECO:0000313" key="3">
    <source>
        <dbReference type="EMBL" id="MBD3927280.1"/>
    </source>
</evidence>